<reference evidence="1" key="1">
    <citation type="submission" date="2022-04" db="EMBL/GenBank/DDBJ databases">
        <title>Diverse halophilic archaea isolated from saline environments.</title>
        <authorList>
            <person name="Cui H.-L."/>
        </authorList>
    </citation>
    <scope>NUCLEOTIDE SEQUENCE</scope>
    <source>
        <strain evidence="1">XZYJT40</strain>
    </source>
</reference>
<accession>A0A8U0IHF7</accession>
<dbReference type="Proteomes" id="UP000830434">
    <property type="component" value="Chromosome"/>
</dbReference>
<dbReference type="GeneID" id="72188207"/>
<proteinExistence type="predicted"/>
<organism evidence="1 2">
    <name type="scientific">Halorussus gelatinilyticus</name>
    <dbReference type="NCBI Taxonomy" id="2937524"/>
    <lineage>
        <taxon>Archaea</taxon>
        <taxon>Methanobacteriati</taxon>
        <taxon>Methanobacteriota</taxon>
        <taxon>Stenosarchaea group</taxon>
        <taxon>Halobacteria</taxon>
        <taxon>Halobacteriales</taxon>
        <taxon>Haladaptataceae</taxon>
        <taxon>Halorussus</taxon>
    </lineage>
</organism>
<dbReference type="RefSeq" id="WP_248654931.1">
    <property type="nucleotide sequence ID" value="NZ_CP096658.1"/>
</dbReference>
<dbReference type="KEGG" id="haxz:M0R88_00090"/>
<dbReference type="AlphaFoldDB" id="A0A8U0IHF7"/>
<keyword evidence="2" id="KW-1185">Reference proteome</keyword>
<evidence type="ECO:0000313" key="2">
    <source>
        <dbReference type="Proteomes" id="UP000830434"/>
    </source>
</evidence>
<protein>
    <submittedName>
        <fullName evidence="1">Uncharacterized protein</fullName>
    </submittedName>
</protein>
<name>A0A8U0IHF7_9EURY</name>
<dbReference type="EMBL" id="CP096658">
    <property type="protein sequence ID" value="UPW00520.1"/>
    <property type="molecule type" value="Genomic_DNA"/>
</dbReference>
<evidence type="ECO:0000313" key="1">
    <source>
        <dbReference type="EMBL" id="UPW00520.1"/>
    </source>
</evidence>
<gene>
    <name evidence="1" type="ORF">M0R88_00090</name>
</gene>
<sequence>MGEEGIRIRVRCRNCSFEKTVASGADEKPAEVLIDHGQRTGHTLAIDRLEE</sequence>